<accession>A0A366HDS5</accession>
<dbReference type="OrthoDB" id="121658at2"/>
<dbReference type="AlphaFoldDB" id="A0A366HDS5"/>
<name>A0A366HDS5_9BURK</name>
<dbReference type="RefSeq" id="WP_113933130.1">
    <property type="nucleotide sequence ID" value="NZ_JACCEU010000005.1"/>
</dbReference>
<proteinExistence type="predicted"/>
<gene>
    <name evidence="1" type="ORF">DFR37_104276</name>
</gene>
<reference evidence="1 2" key="1">
    <citation type="submission" date="2018-06" db="EMBL/GenBank/DDBJ databases">
        <title>Genomic Encyclopedia of Type Strains, Phase IV (KMG-IV): sequencing the most valuable type-strain genomes for metagenomic binning, comparative biology and taxonomic classification.</title>
        <authorList>
            <person name="Goeker M."/>
        </authorList>
    </citation>
    <scope>NUCLEOTIDE SEQUENCE [LARGE SCALE GENOMIC DNA]</scope>
    <source>
        <strain evidence="1 2">DSM 25520</strain>
    </source>
</reference>
<evidence type="ECO:0000313" key="2">
    <source>
        <dbReference type="Proteomes" id="UP000253628"/>
    </source>
</evidence>
<dbReference type="Proteomes" id="UP000253628">
    <property type="component" value="Unassembled WGS sequence"/>
</dbReference>
<organism evidence="1 2">
    <name type="scientific">Eoetvoesiella caeni</name>
    <dbReference type="NCBI Taxonomy" id="645616"/>
    <lineage>
        <taxon>Bacteria</taxon>
        <taxon>Pseudomonadati</taxon>
        <taxon>Pseudomonadota</taxon>
        <taxon>Betaproteobacteria</taxon>
        <taxon>Burkholderiales</taxon>
        <taxon>Alcaligenaceae</taxon>
        <taxon>Eoetvoesiella</taxon>
    </lineage>
</organism>
<sequence>MHATIDTRMLDIVQQAAHYGIGTMSLGEALTAALVLDRSDWLHDRGYSIAEALDRIGPHWAARLCTVARQFHTEATQTRLRYSFEIIPYPSDAGGYTLRLLDDGQEVGGGQFSARGKSVRFTDEQSAYDEALAAGCAWLAGKQTEAFPALSH</sequence>
<protein>
    <submittedName>
        <fullName evidence="1">Uncharacterized protein</fullName>
    </submittedName>
</protein>
<evidence type="ECO:0000313" key="1">
    <source>
        <dbReference type="EMBL" id="RBP40177.1"/>
    </source>
</evidence>
<comment type="caution">
    <text evidence="1">The sequence shown here is derived from an EMBL/GenBank/DDBJ whole genome shotgun (WGS) entry which is preliminary data.</text>
</comment>
<dbReference type="EMBL" id="QNRQ01000004">
    <property type="protein sequence ID" value="RBP40177.1"/>
    <property type="molecule type" value="Genomic_DNA"/>
</dbReference>
<keyword evidence="2" id="KW-1185">Reference proteome</keyword>